<dbReference type="InterPro" id="IPR057321">
    <property type="entry name" value="RFX1-4/6/8-like_BCD"/>
</dbReference>
<evidence type="ECO:0000313" key="5">
    <source>
        <dbReference type="Proteomes" id="UP000267821"/>
    </source>
</evidence>
<feature type="region of interest" description="Disordered" evidence="2">
    <location>
        <begin position="103"/>
        <end position="149"/>
    </location>
</feature>
<dbReference type="Pfam" id="PF02257">
    <property type="entry name" value="RFX_DNA_binding"/>
    <property type="match status" value="1"/>
</dbReference>
<evidence type="ECO:0000256" key="2">
    <source>
        <dbReference type="SAM" id="MobiDB-lite"/>
    </source>
</evidence>
<dbReference type="SUPFAM" id="SSF46785">
    <property type="entry name" value="Winged helix' DNA-binding domain"/>
    <property type="match status" value="1"/>
</dbReference>
<feature type="domain" description="RFX-type winged-helix" evidence="3">
    <location>
        <begin position="190"/>
        <end position="267"/>
    </location>
</feature>
<reference evidence="4 5" key="1">
    <citation type="journal article" date="2018" name="Nat. Ecol. Evol.">
        <title>Pezizomycetes genomes reveal the molecular basis of ectomycorrhizal truffle lifestyle.</title>
        <authorList>
            <person name="Murat C."/>
            <person name="Payen T."/>
            <person name="Noel B."/>
            <person name="Kuo A."/>
            <person name="Morin E."/>
            <person name="Chen J."/>
            <person name="Kohler A."/>
            <person name="Krizsan K."/>
            <person name="Balestrini R."/>
            <person name="Da Silva C."/>
            <person name="Montanini B."/>
            <person name="Hainaut M."/>
            <person name="Levati E."/>
            <person name="Barry K.W."/>
            <person name="Belfiori B."/>
            <person name="Cichocki N."/>
            <person name="Clum A."/>
            <person name="Dockter R.B."/>
            <person name="Fauchery L."/>
            <person name="Guy J."/>
            <person name="Iotti M."/>
            <person name="Le Tacon F."/>
            <person name="Lindquist E.A."/>
            <person name="Lipzen A."/>
            <person name="Malagnac F."/>
            <person name="Mello A."/>
            <person name="Molinier V."/>
            <person name="Miyauchi S."/>
            <person name="Poulain J."/>
            <person name="Riccioni C."/>
            <person name="Rubini A."/>
            <person name="Sitrit Y."/>
            <person name="Splivallo R."/>
            <person name="Traeger S."/>
            <person name="Wang M."/>
            <person name="Zifcakova L."/>
            <person name="Wipf D."/>
            <person name="Zambonelli A."/>
            <person name="Paolocci F."/>
            <person name="Nowrousian M."/>
            <person name="Ottonello S."/>
            <person name="Baldrian P."/>
            <person name="Spatafora J.W."/>
            <person name="Henrissat B."/>
            <person name="Nagy L.G."/>
            <person name="Aury J.M."/>
            <person name="Wincker P."/>
            <person name="Grigoriev I.V."/>
            <person name="Bonfante P."/>
            <person name="Martin F.M."/>
        </authorList>
    </citation>
    <scope>NUCLEOTIDE SEQUENCE [LARGE SCALE GENOMIC DNA]</scope>
    <source>
        <strain evidence="4 5">ATCC MYA-4762</strain>
    </source>
</reference>
<feature type="compositionally biased region" description="Acidic residues" evidence="2">
    <location>
        <begin position="687"/>
        <end position="697"/>
    </location>
</feature>
<dbReference type="InterPro" id="IPR036388">
    <property type="entry name" value="WH-like_DNA-bd_sf"/>
</dbReference>
<dbReference type="FunFam" id="1.10.10.10:FF:000119">
    <property type="entry name" value="DNA damage and replication checkpoint protein"/>
    <property type="match status" value="1"/>
</dbReference>
<sequence>MRGRVDSRPTTAEQTTLISHNSTHNNAINIHPSLRQQSIAHEQLHHFNHLTDPVLLIDQSLSAVPSTDFPIDPALGGGIPADPNQHLSAPVPQYYHHHHHDLAQTHPIPAPPQQSMPVDPAMDTSLTTEDGPPGPSSTSTSKRGSVFEDSDQELKRLAQENADIPLKELATRVREDENGPKAERARQILGMRWLLTSCERASDTSVAVPRNRVYARYVSMCANERIKPLNPASFGKLVRLMYPEIKTRRLGVRGHSKYHYCGIKLKGDPSSPAPKASHGSASGSEPPPQISGEDHLHVTNNSTIAPLDSCLFANSVTNGLTSSSSSARPYTDISPVAKFLQMDICFPAYDVDESSPPAKHVILPDITPYAPLNIDHDVAVSLAVIYRSHCTSLVECVRYMRLKQFFALFVSFQGTLTAPVQKLFAEPSIAPWIRESDWATYKHMIELLSPLALQVVPAQVMAALRQFSASLTSHISATFSNQPLHVIEAKTEPSAIFSSLLDRLLRVNEAAHAAARILVHSPDRTLMRQDWRKYVNCKAIVEREVPCSAAAVQRILEDEIINLLQPQPEGQHVRDVTPSPGVEDDIDSLATTESVLDRWTQFLAQLPHRFPQVSPKLFLLSVGAVASAALRDMTMAGGESFGGWWVVRCWIDEWIGWTAERGGFLRHGEEDPLRPLTDGNNSNDGNGTDENESELGPDDSGISLREEGFGNNDENIQKVEMVR</sequence>
<dbReference type="FunCoup" id="A0A3N4M4Z0">
    <property type="interactions" value="514"/>
</dbReference>
<dbReference type="EMBL" id="ML121538">
    <property type="protein sequence ID" value="RPB25325.1"/>
    <property type="molecule type" value="Genomic_DNA"/>
</dbReference>
<dbReference type="OrthoDB" id="10056949at2759"/>
<dbReference type="Proteomes" id="UP000267821">
    <property type="component" value="Unassembled WGS sequence"/>
</dbReference>
<dbReference type="GO" id="GO:0000978">
    <property type="term" value="F:RNA polymerase II cis-regulatory region sequence-specific DNA binding"/>
    <property type="evidence" value="ECO:0007669"/>
    <property type="project" value="TreeGrafter"/>
</dbReference>
<keyword evidence="5" id="KW-1185">Reference proteome</keyword>
<gene>
    <name evidence="4" type="ORF">L211DRAFT_783614</name>
</gene>
<feature type="compositionally biased region" description="Low complexity" evidence="2">
    <location>
        <begin position="677"/>
        <end position="686"/>
    </location>
</feature>
<dbReference type="PANTHER" id="PTHR12619">
    <property type="entry name" value="RFX TRANSCRIPTION FACTOR FAMILY"/>
    <property type="match status" value="1"/>
</dbReference>
<evidence type="ECO:0000259" key="3">
    <source>
        <dbReference type="PROSITE" id="PS51526"/>
    </source>
</evidence>
<evidence type="ECO:0000313" key="4">
    <source>
        <dbReference type="EMBL" id="RPB25325.1"/>
    </source>
</evidence>
<keyword evidence="1" id="KW-0238">DNA-binding</keyword>
<dbReference type="GO" id="GO:0000981">
    <property type="term" value="F:DNA-binding transcription factor activity, RNA polymerase II-specific"/>
    <property type="evidence" value="ECO:0007669"/>
    <property type="project" value="TreeGrafter"/>
</dbReference>
<organism evidence="4 5">
    <name type="scientific">Terfezia boudieri ATCC MYA-4762</name>
    <dbReference type="NCBI Taxonomy" id="1051890"/>
    <lineage>
        <taxon>Eukaryota</taxon>
        <taxon>Fungi</taxon>
        <taxon>Dikarya</taxon>
        <taxon>Ascomycota</taxon>
        <taxon>Pezizomycotina</taxon>
        <taxon>Pezizomycetes</taxon>
        <taxon>Pezizales</taxon>
        <taxon>Pezizaceae</taxon>
        <taxon>Terfezia</taxon>
    </lineage>
</organism>
<proteinExistence type="predicted"/>
<dbReference type="InterPro" id="IPR036390">
    <property type="entry name" value="WH_DNA-bd_sf"/>
</dbReference>
<dbReference type="Pfam" id="PF25340">
    <property type="entry name" value="BCD_RFX"/>
    <property type="match status" value="1"/>
</dbReference>
<dbReference type="PROSITE" id="PS51526">
    <property type="entry name" value="RFX_DBD"/>
    <property type="match status" value="1"/>
</dbReference>
<dbReference type="Gene3D" id="1.10.10.10">
    <property type="entry name" value="Winged helix-like DNA-binding domain superfamily/Winged helix DNA-binding domain"/>
    <property type="match status" value="1"/>
</dbReference>
<protein>
    <recommendedName>
        <fullName evidence="3">RFX-type winged-helix domain-containing protein</fullName>
    </recommendedName>
</protein>
<dbReference type="STRING" id="1051890.A0A3N4M4Z0"/>
<dbReference type="PANTHER" id="PTHR12619:SF5">
    <property type="entry name" value="TRANSCRIPTION FACTOR RFX4"/>
    <property type="match status" value="1"/>
</dbReference>
<dbReference type="InterPro" id="IPR003150">
    <property type="entry name" value="DNA-bd_RFX"/>
</dbReference>
<name>A0A3N4M4Z0_9PEZI</name>
<dbReference type="InParanoid" id="A0A3N4M4Z0"/>
<dbReference type="InterPro" id="IPR039779">
    <property type="entry name" value="RFX-like"/>
</dbReference>
<evidence type="ECO:0000256" key="1">
    <source>
        <dbReference type="ARBA" id="ARBA00023125"/>
    </source>
</evidence>
<feature type="region of interest" description="Disordered" evidence="2">
    <location>
        <begin position="269"/>
        <end position="296"/>
    </location>
</feature>
<dbReference type="AlphaFoldDB" id="A0A3N4M4Z0"/>
<accession>A0A3N4M4Z0</accession>
<feature type="region of interest" description="Disordered" evidence="2">
    <location>
        <begin position="666"/>
        <end position="723"/>
    </location>
</feature>